<dbReference type="GO" id="GO:0000123">
    <property type="term" value="C:histone acetyltransferase complex"/>
    <property type="evidence" value="ECO:0007669"/>
    <property type="project" value="TreeGrafter"/>
</dbReference>
<name>A0A1Z5JCI8_FISSO</name>
<feature type="region of interest" description="Disordered" evidence="19">
    <location>
        <begin position="503"/>
        <end position="601"/>
    </location>
</feature>
<dbReference type="InterPro" id="IPR019787">
    <property type="entry name" value="Znf_PHD-finger"/>
</dbReference>
<feature type="compositionally biased region" description="Polar residues" evidence="19">
    <location>
        <begin position="748"/>
        <end position="762"/>
    </location>
</feature>
<evidence type="ECO:0000256" key="6">
    <source>
        <dbReference type="ARBA" id="ARBA00022723"/>
    </source>
</evidence>
<comment type="caution">
    <text evidence="25">The sequence shown here is derived from an EMBL/GenBank/DDBJ whole genome shotgun (WGS) entry which is preliminary data.</text>
</comment>
<feature type="domain" description="ZZ-type" evidence="23">
    <location>
        <begin position="1514"/>
        <end position="1569"/>
    </location>
</feature>
<dbReference type="InterPro" id="IPR013178">
    <property type="entry name" value="Histone_AcTrfase_Rtt109/CBP"/>
</dbReference>
<dbReference type="InterPro" id="IPR000433">
    <property type="entry name" value="Znf_ZZ"/>
</dbReference>
<dbReference type="InterPro" id="IPR031162">
    <property type="entry name" value="CBP_P300_HAT"/>
</dbReference>
<keyword evidence="11 17" id="KW-0103">Bromodomain</keyword>
<evidence type="ECO:0000256" key="10">
    <source>
        <dbReference type="ARBA" id="ARBA00023015"/>
    </source>
</evidence>
<feature type="region of interest" description="Disordered" evidence="19">
    <location>
        <begin position="238"/>
        <end position="373"/>
    </location>
</feature>
<evidence type="ECO:0000256" key="16">
    <source>
        <dbReference type="ARBA" id="ARBA00048017"/>
    </source>
</evidence>
<dbReference type="PROSITE" id="PS50135">
    <property type="entry name" value="ZF_ZZ_2"/>
    <property type="match status" value="1"/>
</dbReference>
<evidence type="ECO:0000256" key="11">
    <source>
        <dbReference type="ARBA" id="ARBA00023117"/>
    </source>
</evidence>
<reference evidence="25 26" key="1">
    <citation type="journal article" date="2015" name="Plant Cell">
        <title>Oil accumulation by the oleaginous diatom Fistulifera solaris as revealed by the genome and transcriptome.</title>
        <authorList>
            <person name="Tanaka T."/>
            <person name="Maeda Y."/>
            <person name="Veluchamy A."/>
            <person name="Tanaka M."/>
            <person name="Abida H."/>
            <person name="Marechal E."/>
            <person name="Bowler C."/>
            <person name="Muto M."/>
            <person name="Sunaga Y."/>
            <person name="Tanaka M."/>
            <person name="Yoshino T."/>
            <person name="Taniguchi T."/>
            <person name="Fukuda Y."/>
            <person name="Nemoto M."/>
            <person name="Matsumoto M."/>
            <person name="Wong P.S."/>
            <person name="Aburatani S."/>
            <person name="Fujibuchi W."/>
        </authorList>
    </citation>
    <scope>NUCLEOTIDE SEQUENCE [LARGE SCALE GENOMIC DNA]</scope>
    <source>
        <strain evidence="25 26">JPCC DA0580</strain>
    </source>
</reference>
<dbReference type="PANTHER" id="PTHR13808">
    <property type="entry name" value="CBP/P300-RELATED"/>
    <property type="match status" value="1"/>
</dbReference>
<feature type="compositionally biased region" description="Low complexity" evidence="19">
    <location>
        <begin position="1350"/>
        <end position="1360"/>
    </location>
</feature>
<feature type="region of interest" description="Disordered" evidence="19">
    <location>
        <begin position="1333"/>
        <end position="1361"/>
    </location>
</feature>
<dbReference type="SMART" id="SM00551">
    <property type="entry name" value="ZnF_TAZ"/>
    <property type="match status" value="3"/>
</dbReference>
<evidence type="ECO:0000256" key="14">
    <source>
        <dbReference type="ARBA" id="ARBA00023242"/>
    </source>
</evidence>
<dbReference type="GO" id="GO:0003713">
    <property type="term" value="F:transcription coactivator activity"/>
    <property type="evidence" value="ECO:0007669"/>
    <property type="project" value="TreeGrafter"/>
</dbReference>
<feature type="domain" description="PHD-type" evidence="21">
    <location>
        <begin position="987"/>
        <end position="1065"/>
    </location>
</feature>
<dbReference type="Gene3D" id="3.30.60.90">
    <property type="match status" value="1"/>
</dbReference>
<feature type="domain" description="TAZ-type" evidence="22">
    <location>
        <begin position="597"/>
        <end position="677"/>
    </location>
</feature>
<dbReference type="Pfam" id="PF00569">
    <property type="entry name" value="ZZ"/>
    <property type="match status" value="1"/>
</dbReference>
<evidence type="ECO:0000256" key="15">
    <source>
        <dbReference type="ARBA" id="ARBA00023315"/>
    </source>
</evidence>
<dbReference type="CDD" id="cd15614">
    <property type="entry name" value="PHD_HAC_like"/>
    <property type="match status" value="1"/>
</dbReference>
<keyword evidence="9" id="KW-0156">Chromatin regulator</keyword>
<evidence type="ECO:0000256" key="3">
    <source>
        <dbReference type="ARBA" id="ARBA00013184"/>
    </source>
</evidence>
<evidence type="ECO:0000259" key="21">
    <source>
        <dbReference type="PROSITE" id="PS50016"/>
    </source>
</evidence>
<evidence type="ECO:0000256" key="18">
    <source>
        <dbReference type="PROSITE-ProRule" id="PRU00228"/>
    </source>
</evidence>
<dbReference type="CDD" id="cd02249">
    <property type="entry name" value="ZZ"/>
    <property type="match status" value="1"/>
</dbReference>
<dbReference type="InterPro" id="IPR000197">
    <property type="entry name" value="Znf_TAZ"/>
</dbReference>
<dbReference type="InterPro" id="IPR036529">
    <property type="entry name" value="KIX_dom_sf"/>
</dbReference>
<dbReference type="GO" id="GO:0045944">
    <property type="term" value="P:positive regulation of transcription by RNA polymerase II"/>
    <property type="evidence" value="ECO:0007669"/>
    <property type="project" value="TreeGrafter"/>
</dbReference>
<dbReference type="SMART" id="SM01250">
    <property type="entry name" value="KAT11"/>
    <property type="match status" value="1"/>
</dbReference>
<evidence type="ECO:0000256" key="1">
    <source>
        <dbReference type="ARBA" id="ARBA00002581"/>
    </source>
</evidence>
<evidence type="ECO:0000256" key="12">
    <source>
        <dbReference type="ARBA" id="ARBA00023159"/>
    </source>
</evidence>
<evidence type="ECO:0000256" key="5">
    <source>
        <dbReference type="ARBA" id="ARBA00022679"/>
    </source>
</evidence>
<feature type="compositionally biased region" description="Polar residues" evidence="19">
    <location>
        <begin position="359"/>
        <end position="372"/>
    </location>
</feature>
<keyword evidence="14" id="KW-0539">Nucleus</keyword>
<keyword evidence="6" id="KW-0479">Metal-binding</keyword>
<feature type="compositionally biased region" description="Low complexity" evidence="19">
    <location>
        <begin position="579"/>
        <end position="596"/>
    </location>
</feature>
<dbReference type="GO" id="GO:0031490">
    <property type="term" value="F:chromatin DNA binding"/>
    <property type="evidence" value="ECO:0007669"/>
    <property type="project" value="TreeGrafter"/>
</dbReference>
<evidence type="ECO:0000259" key="20">
    <source>
        <dbReference type="PROSITE" id="PS50014"/>
    </source>
</evidence>
<proteinExistence type="predicted"/>
<feature type="compositionally biased region" description="Polar residues" evidence="19">
    <location>
        <begin position="566"/>
        <end position="578"/>
    </location>
</feature>
<feature type="compositionally biased region" description="Low complexity" evidence="19">
    <location>
        <begin position="87"/>
        <end position="113"/>
    </location>
</feature>
<evidence type="ECO:0000313" key="25">
    <source>
        <dbReference type="EMBL" id="GAX11471.1"/>
    </source>
</evidence>
<feature type="compositionally biased region" description="Low complexity" evidence="19">
    <location>
        <begin position="503"/>
        <end position="519"/>
    </location>
</feature>
<dbReference type="Pfam" id="PF08214">
    <property type="entry name" value="HAT_KAT11"/>
    <property type="match status" value="1"/>
</dbReference>
<dbReference type="Proteomes" id="UP000198406">
    <property type="component" value="Unassembled WGS sequence"/>
</dbReference>
<dbReference type="Gene3D" id="1.20.1020.10">
    <property type="entry name" value="TAZ domain"/>
    <property type="match status" value="3"/>
</dbReference>
<feature type="domain" description="TAZ-type" evidence="22">
    <location>
        <begin position="374"/>
        <end position="456"/>
    </location>
</feature>
<feature type="compositionally biased region" description="Polar residues" evidence="19">
    <location>
        <begin position="771"/>
        <end position="787"/>
    </location>
</feature>
<evidence type="ECO:0000259" key="22">
    <source>
        <dbReference type="PROSITE" id="PS50134"/>
    </source>
</evidence>
<dbReference type="GO" id="GO:0008270">
    <property type="term" value="F:zinc ion binding"/>
    <property type="evidence" value="ECO:0007669"/>
    <property type="project" value="UniProtKB-KW"/>
</dbReference>
<feature type="region of interest" description="Disordered" evidence="19">
    <location>
        <begin position="1"/>
        <end position="173"/>
    </location>
</feature>
<dbReference type="SMART" id="SM00297">
    <property type="entry name" value="BROMO"/>
    <property type="match status" value="1"/>
</dbReference>
<dbReference type="InterPro" id="IPR043145">
    <property type="entry name" value="Znf_ZZ_sf"/>
</dbReference>
<evidence type="ECO:0000256" key="13">
    <source>
        <dbReference type="ARBA" id="ARBA00023163"/>
    </source>
</evidence>
<dbReference type="InterPro" id="IPR035898">
    <property type="entry name" value="TAZ_dom_sf"/>
</dbReference>
<dbReference type="InterPro" id="IPR011011">
    <property type="entry name" value="Znf_FYVE_PHD"/>
</dbReference>
<feature type="region of interest" description="Disordered" evidence="19">
    <location>
        <begin position="684"/>
        <end position="797"/>
    </location>
</feature>
<dbReference type="GO" id="GO:0140297">
    <property type="term" value="F:DNA-binding transcription factor binding"/>
    <property type="evidence" value="ECO:0007669"/>
    <property type="project" value="UniProtKB-ARBA"/>
</dbReference>
<dbReference type="EC" id="2.3.1.48" evidence="3"/>
<keyword evidence="5 25" id="KW-0808">Transferase</keyword>
<dbReference type="Pfam" id="PF00439">
    <property type="entry name" value="Bromodomain"/>
    <property type="match status" value="1"/>
</dbReference>
<dbReference type="Gene3D" id="1.20.920.10">
    <property type="entry name" value="Bromodomain-like"/>
    <property type="match status" value="1"/>
</dbReference>
<dbReference type="SUPFAM" id="SSF47370">
    <property type="entry name" value="Bromodomain"/>
    <property type="match status" value="1"/>
</dbReference>
<dbReference type="InParanoid" id="A0A1Z5JCI8"/>
<dbReference type="Gene3D" id="3.30.40.10">
    <property type="entry name" value="Zinc/RING finger domain, C3HC4 (zinc finger)"/>
    <property type="match status" value="1"/>
</dbReference>
<dbReference type="SUPFAM" id="SSF57933">
    <property type="entry name" value="TAZ domain"/>
    <property type="match status" value="3"/>
</dbReference>
<dbReference type="InterPro" id="IPR001487">
    <property type="entry name" value="Bromodomain"/>
</dbReference>
<comment type="catalytic activity">
    <reaction evidence="16">
        <text>L-lysyl-[protein] + acetyl-CoA = N(6)-acetyl-L-lysyl-[protein] + CoA + H(+)</text>
        <dbReference type="Rhea" id="RHEA:45948"/>
        <dbReference type="Rhea" id="RHEA-COMP:9752"/>
        <dbReference type="Rhea" id="RHEA-COMP:10731"/>
        <dbReference type="ChEBI" id="CHEBI:15378"/>
        <dbReference type="ChEBI" id="CHEBI:29969"/>
        <dbReference type="ChEBI" id="CHEBI:57287"/>
        <dbReference type="ChEBI" id="CHEBI:57288"/>
        <dbReference type="ChEBI" id="CHEBI:61930"/>
        <dbReference type="EC" id="2.3.1.48"/>
    </reaction>
</comment>
<evidence type="ECO:0000256" key="17">
    <source>
        <dbReference type="PROSITE-ProRule" id="PRU00035"/>
    </source>
</evidence>
<keyword evidence="10" id="KW-0805">Transcription regulation</keyword>
<evidence type="ECO:0000256" key="4">
    <source>
        <dbReference type="ARBA" id="ARBA00022481"/>
    </source>
</evidence>
<evidence type="ECO:0000313" key="26">
    <source>
        <dbReference type="Proteomes" id="UP000198406"/>
    </source>
</evidence>
<dbReference type="Pfam" id="PF00628">
    <property type="entry name" value="PHD"/>
    <property type="match status" value="1"/>
</dbReference>
<keyword evidence="8" id="KW-0862">Zinc</keyword>
<keyword evidence="26" id="KW-1185">Reference proteome</keyword>
<keyword evidence="7 18" id="KW-0863">Zinc-finger</keyword>
<feature type="compositionally biased region" description="Basic and acidic residues" evidence="19">
    <location>
        <begin position="788"/>
        <end position="797"/>
    </location>
</feature>
<accession>A0A1Z5JCI8</accession>
<feature type="compositionally biased region" description="Polar residues" evidence="19">
    <location>
        <begin position="526"/>
        <end position="547"/>
    </location>
</feature>
<dbReference type="PROSITE" id="PS01357">
    <property type="entry name" value="ZF_ZZ_1"/>
    <property type="match status" value="1"/>
</dbReference>
<dbReference type="SMART" id="SM00291">
    <property type="entry name" value="ZnF_ZZ"/>
    <property type="match status" value="1"/>
</dbReference>
<feature type="compositionally biased region" description="Low complexity" evidence="19">
    <location>
        <begin position="9"/>
        <end position="18"/>
    </location>
</feature>
<protein>
    <recommendedName>
        <fullName evidence="3">histone acetyltransferase</fullName>
        <ecNumber evidence="3">2.3.1.48</ecNumber>
    </recommendedName>
</protein>
<keyword evidence="15 25" id="KW-0012">Acyltransferase</keyword>
<dbReference type="GO" id="GO:0005667">
    <property type="term" value="C:transcription regulator complex"/>
    <property type="evidence" value="ECO:0007669"/>
    <property type="project" value="TreeGrafter"/>
</dbReference>
<dbReference type="PROSITE" id="PS50134">
    <property type="entry name" value="ZF_TAZ"/>
    <property type="match status" value="3"/>
</dbReference>
<dbReference type="GO" id="GO:0005634">
    <property type="term" value="C:nucleus"/>
    <property type="evidence" value="ECO:0007669"/>
    <property type="project" value="UniProtKB-SubCell"/>
</dbReference>
<keyword evidence="4" id="KW-0488">Methylation</keyword>
<dbReference type="PRINTS" id="PR00503">
    <property type="entry name" value="BROMODOMAIN"/>
</dbReference>
<evidence type="ECO:0000259" key="24">
    <source>
        <dbReference type="PROSITE" id="PS51727"/>
    </source>
</evidence>
<dbReference type="PANTHER" id="PTHR13808:SF1">
    <property type="entry name" value="HISTONE ACETYLTRANSFERASE"/>
    <property type="match status" value="1"/>
</dbReference>
<dbReference type="OrthoDB" id="899at2759"/>
<dbReference type="GO" id="GO:0004402">
    <property type="term" value="F:histone acetyltransferase activity"/>
    <property type="evidence" value="ECO:0007669"/>
    <property type="project" value="InterPro"/>
</dbReference>
<dbReference type="PROSITE" id="PS50016">
    <property type="entry name" value="ZF_PHD_2"/>
    <property type="match status" value="1"/>
</dbReference>
<dbReference type="InterPro" id="IPR019786">
    <property type="entry name" value="Zinc_finger_PHD-type_CS"/>
</dbReference>
<dbReference type="InterPro" id="IPR036427">
    <property type="entry name" value="Bromodomain-like_sf"/>
</dbReference>
<comment type="function">
    <text evidence="1">Acetyltransferase enzyme. Acetylates histones, giving a specific tag for transcriptional activation.</text>
</comment>
<dbReference type="PROSITE" id="PS50014">
    <property type="entry name" value="BROMODOMAIN_2"/>
    <property type="match status" value="1"/>
</dbReference>
<dbReference type="PROSITE" id="PS51727">
    <property type="entry name" value="CBP_P300_HAT"/>
    <property type="match status" value="1"/>
</dbReference>
<feature type="domain" description="TAZ-type" evidence="22">
    <location>
        <begin position="1578"/>
        <end position="1663"/>
    </location>
</feature>
<dbReference type="SUPFAM" id="SSF57850">
    <property type="entry name" value="RING/U-box"/>
    <property type="match status" value="1"/>
</dbReference>
<feature type="compositionally biased region" description="Pro residues" evidence="19">
    <location>
        <begin position="60"/>
        <end position="70"/>
    </location>
</feature>
<dbReference type="PROSITE" id="PS01359">
    <property type="entry name" value="ZF_PHD_1"/>
    <property type="match status" value="1"/>
</dbReference>
<feature type="compositionally biased region" description="Polar residues" evidence="19">
    <location>
        <begin position="258"/>
        <end position="273"/>
    </location>
</feature>
<dbReference type="Pfam" id="PF02135">
    <property type="entry name" value="zf-TAZ"/>
    <property type="match status" value="3"/>
</dbReference>
<feature type="domain" description="Bromo" evidence="20">
    <location>
        <begin position="839"/>
        <end position="911"/>
    </location>
</feature>
<gene>
    <name evidence="25" type="ORF">FisN_22Lh156</name>
</gene>
<organism evidence="25 26">
    <name type="scientific">Fistulifera solaris</name>
    <name type="common">Oleaginous diatom</name>
    <dbReference type="NCBI Taxonomy" id="1519565"/>
    <lineage>
        <taxon>Eukaryota</taxon>
        <taxon>Sar</taxon>
        <taxon>Stramenopiles</taxon>
        <taxon>Ochrophyta</taxon>
        <taxon>Bacillariophyta</taxon>
        <taxon>Bacillariophyceae</taxon>
        <taxon>Bacillariophycidae</taxon>
        <taxon>Naviculales</taxon>
        <taxon>Naviculaceae</taxon>
        <taxon>Fistulifera</taxon>
    </lineage>
</organism>
<keyword evidence="13" id="KW-0804">Transcription</keyword>
<keyword evidence="12" id="KW-0010">Activator</keyword>
<feature type="compositionally biased region" description="Low complexity" evidence="19">
    <location>
        <begin position="277"/>
        <end position="321"/>
    </location>
</feature>
<evidence type="ECO:0000256" key="9">
    <source>
        <dbReference type="ARBA" id="ARBA00022853"/>
    </source>
</evidence>
<dbReference type="InterPro" id="IPR013083">
    <property type="entry name" value="Znf_RING/FYVE/PHD"/>
</dbReference>
<feature type="compositionally biased region" description="Low complexity" evidence="19">
    <location>
        <begin position="691"/>
        <end position="706"/>
    </location>
</feature>
<evidence type="ECO:0000256" key="8">
    <source>
        <dbReference type="ARBA" id="ARBA00022833"/>
    </source>
</evidence>
<evidence type="ECO:0000256" key="2">
    <source>
        <dbReference type="ARBA" id="ARBA00004123"/>
    </source>
</evidence>
<evidence type="ECO:0000256" key="7">
    <source>
        <dbReference type="ARBA" id="ARBA00022771"/>
    </source>
</evidence>
<sequence>MMIPFDQNGGPQQGQPQSMRPPMPPGHMQPSPAGVMQHGHPQQPMNPPPYSHRPSGGMPVQPPHYMPPSPAQHQGNFNGGIPGNAGQYSSHPPLHQSQPPMHPMGHPGQMHHSQMNRQHPSNMGMPPMQQHDPMMNSSQGHGRPPPPQQYMNSQQPPPPQPQGMGGGSWQSDRDIPHRREMIQHIIKLLKKDRSGSPESLNRLPQMAKHLEVSLYRNAPSFEAFVDMSTLKQRLHQIAAEVSRRSRSQNDSRRDDSMRTQNVDHSMSSFSQNGIRGGSSSPYMGSMSTGNGSMNNGHMNSGGMNNSSMNSGSMNSGRMVNMEDINPMSSGGGSQVYHQQPQRNDRMTQHQPPPQQHRPNMQSSAMQSQVQNRNDPEWKLRIRHKQQRLLLLHHSAKCNHKGQCPVTPHCADMKRLWRHMEGCKDNQCRVPHCFSSRAILSHYRKCKDPACPACGPVRETVRKGQRSVSNPNAMSMMRTSSPAIPNQQPQQAMMQAPEMVQMGSSSFGGVSVRSSGGHSVMPPPSSNVPTGSNEMQYLPQYRSSNPVISNDPGLFGSDQQAPDAHGASSSTSNQSTLKDPSSTTIPGGSRPPGSSESEWQKIRHKQQRLLLLRHASRCQHELGTCPVTPHCASMKKLWDHIAHCKDQQCKVQHCLTSRYVLSHYRRCKNARCPSCGPVRDSIRRSAMKEKQQQGGQSQHHSGAIGSSMLDDDVCKTPMSSPPQLEPSPTESSLQPELKRRKKEDDASEATGSTMVTSNETSKVPSAPAPSLTVKSETNLQSAPPATSDTKSKDPRNADRSLLNSFSLKELETHLQSLDRKTQLPAAKLKAKCQEVLKGLQTHQHGWVFNCPVDPVELGLPDYFEIIKKPMDLGTIQKKIESGSIHSIEEFISLVHLTFDNAMAYNESESVVYGMAKELKTKFEGDVKKLMRTLEEEDLQRRQNDRACHLCGCEKLLFEPPVYFCNGMNCPSQRIRRNNNFYIGGNNQYFWCSSCYNELDDKIPIELIDMTIMKSDLTKKRNDEVHEESWVQCDTCENWVHQICGLFNTRQNKEHHSEYNCPRCIRDKRMANGDIPMPRPPGASDLPRTTLSECLEQHIAKRIEKKKRQLAEEKTKNEGISMEEALKHVESGGPIIIRQVTAMDRKLEVRDLMRERYAHKNYPEEFPFRCKCIVVFQNLDGVDTILFALYVYEHGENNPPPNQRCVYISYLDSVHFMRPRNLRTFVYHEILIAYLDYARQRGFATAHIWACPPLRGDDYIFFAKPEDQKTPRDNRLRQWYQEMLVEAQKRGIVGRLTNMYDLYFANESLDATAVPYLEGDYFPGEAENIIKMLQEGKGKKAGNGGKKKKSKTSTSTTGTRSTGVDEEALLASGFMDDAKSLKDLDRDQVMVKLGETIQPMKESFIVAFLNWSGAKEEDKVVPEVIVKARTEYKDENLESDLAGSKRDAVGHVGRSSSDSVKVIDDDEEDLDCEFLNNRQAFLNLCRGNHYQFDELRRSKHTSMMVLWHLHNRDAPKFVQQCVACNREILSGKRYHCGTCPDYDLCHDCYKDPKVNRGNCTHPLTPIAVDPDANQERNGMDDAERQARQRNLMMHIQLIEHASGCVSKTCTSSNCAKMKNYLHHASICRVKVQGGCKICKKIWTLLRIHAQKCRQVRCPIPQCNAIREKMRQLQKQQQAMDDRRRLEMNRHMRFGGAAPS</sequence>
<evidence type="ECO:0000256" key="19">
    <source>
        <dbReference type="SAM" id="MobiDB-lite"/>
    </source>
</evidence>
<feature type="domain" description="CBP/p300-type HAT" evidence="24">
    <location>
        <begin position="1078"/>
        <end position="1512"/>
    </location>
</feature>
<dbReference type="SUPFAM" id="SSF57903">
    <property type="entry name" value="FYVE/PHD zinc finger"/>
    <property type="match status" value="1"/>
</dbReference>
<comment type="subcellular location">
    <subcellularLocation>
        <location evidence="2">Nucleus</location>
    </subcellularLocation>
</comment>
<evidence type="ECO:0000259" key="23">
    <source>
        <dbReference type="PROSITE" id="PS50135"/>
    </source>
</evidence>
<dbReference type="EMBL" id="BDSP01000041">
    <property type="protein sequence ID" value="GAX11471.1"/>
    <property type="molecule type" value="Genomic_DNA"/>
</dbReference>
<dbReference type="Gene3D" id="1.10.246.20">
    <property type="entry name" value="Coactivator CBP, KIX domain"/>
    <property type="match status" value="1"/>
</dbReference>
<feature type="compositionally biased region" description="Basic and acidic residues" evidence="19">
    <location>
        <begin position="241"/>
        <end position="257"/>
    </location>
</feature>